<keyword evidence="2" id="KW-1185">Reference proteome</keyword>
<protein>
    <submittedName>
        <fullName evidence="1">Uncharacterized protein</fullName>
    </submittedName>
</protein>
<name>A0ACD3QP24_LARCR</name>
<proteinExistence type="predicted"/>
<gene>
    <name evidence="1" type="ORF">E3U43_006087</name>
</gene>
<dbReference type="EMBL" id="CM011690">
    <property type="protein sequence ID" value="TMS08604.1"/>
    <property type="molecule type" value="Genomic_DNA"/>
</dbReference>
<accession>A0ACD3QP24</accession>
<reference evidence="1" key="1">
    <citation type="submission" date="2018-11" db="EMBL/GenBank/DDBJ databases">
        <title>The sequence and de novo assembly of Larimichthys crocea genome using PacBio and Hi-C technologies.</title>
        <authorList>
            <person name="Xu P."/>
            <person name="Chen B."/>
            <person name="Zhou Z."/>
            <person name="Ke Q."/>
            <person name="Wu Y."/>
            <person name="Bai H."/>
            <person name="Pu F."/>
        </authorList>
    </citation>
    <scope>NUCLEOTIDE SEQUENCE</scope>
    <source>
        <tissue evidence="1">Muscle</tissue>
    </source>
</reference>
<evidence type="ECO:0000313" key="1">
    <source>
        <dbReference type="EMBL" id="TMS08604.1"/>
    </source>
</evidence>
<sequence length="117" mass="13014">MDQLRLSTAPLIEQMENHLKTIALQWRSLIILTESDSVLATSATPSDASQSTPSVTTPCQMTEIPHAVVEHTDKSPCHPKGIVTHPFSPFQGAIPSTRRSPSQRQHQPSFTIFRDHF</sequence>
<organism evidence="1 2">
    <name type="scientific">Larimichthys crocea</name>
    <name type="common">Large yellow croaker</name>
    <name type="synonym">Pseudosciaena crocea</name>
    <dbReference type="NCBI Taxonomy" id="215358"/>
    <lineage>
        <taxon>Eukaryota</taxon>
        <taxon>Metazoa</taxon>
        <taxon>Chordata</taxon>
        <taxon>Craniata</taxon>
        <taxon>Vertebrata</taxon>
        <taxon>Euteleostomi</taxon>
        <taxon>Actinopterygii</taxon>
        <taxon>Neopterygii</taxon>
        <taxon>Teleostei</taxon>
        <taxon>Neoteleostei</taxon>
        <taxon>Acanthomorphata</taxon>
        <taxon>Eupercaria</taxon>
        <taxon>Sciaenidae</taxon>
        <taxon>Larimichthys</taxon>
    </lineage>
</organism>
<comment type="caution">
    <text evidence="1">The sequence shown here is derived from an EMBL/GenBank/DDBJ whole genome shotgun (WGS) entry which is preliminary data.</text>
</comment>
<dbReference type="Proteomes" id="UP000793456">
    <property type="component" value="Chromosome XVII"/>
</dbReference>
<evidence type="ECO:0000313" key="2">
    <source>
        <dbReference type="Proteomes" id="UP000793456"/>
    </source>
</evidence>